<proteinExistence type="predicted"/>
<accession>A0A0A8ZZJ6</accession>
<name>A0A0A8ZZJ6_ARUDO</name>
<reference evidence="1" key="2">
    <citation type="journal article" date="2015" name="Data Brief">
        <title>Shoot transcriptome of the giant reed, Arundo donax.</title>
        <authorList>
            <person name="Barrero R.A."/>
            <person name="Guerrero F.D."/>
            <person name="Moolhuijzen P."/>
            <person name="Goolsby J.A."/>
            <person name="Tidwell J."/>
            <person name="Bellgard S.E."/>
            <person name="Bellgard M.I."/>
        </authorList>
    </citation>
    <scope>NUCLEOTIDE SEQUENCE</scope>
    <source>
        <tissue evidence="1">Shoot tissue taken approximately 20 cm above the soil surface</tissue>
    </source>
</reference>
<dbReference type="AlphaFoldDB" id="A0A0A8ZZJ6"/>
<reference evidence="1" key="1">
    <citation type="submission" date="2014-09" db="EMBL/GenBank/DDBJ databases">
        <authorList>
            <person name="Magalhaes I.L.F."/>
            <person name="Oliveira U."/>
            <person name="Santos F.R."/>
            <person name="Vidigal T.H.D.A."/>
            <person name="Brescovit A.D."/>
            <person name="Santos A.J."/>
        </authorList>
    </citation>
    <scope>NUCLEOTIDE SEQUENCE</scope>
    <source>
        <tissue evidence="1">Shoot tissue taken approximately 20 cm above the soil surface</tissue>
    </source>
</reference>
<protein>
    <submittedName>
        <fullName evidence="1">Uncharacterized protein</fullName>
    </submittedName>
</protein>
<organism evidence="1">
    <name type="scientific">Arundo donax</name>
    <name type="common">Giant reed</name>
    <name type="synonym">Donax arundinaceus</name>
    <dbReference type="NCBI Taxonomy" id="35708"/>
    <lineage>
        <taxon>Eukaryota</taxon>
        <taxon>Viridiplantae</taxon>
        <taxon>Streptophyta</taxon>
        <taxon>Embryophyta</taxon>
        <taxon>Tracheophyta</taxon>
        <taxon>Spermatophyta</taxon>
        <taxon>Magnoliopsida</taxon>
        <taxon>Liliopsida</taxon>
        <taxon>Poales</taxon>
        <taxon>Poaceae</taxon>
        <taxon>PACMAD clade</taxon>
        <taxon>Arundinoideae</taxon>
        <taxon>Arundineae</taxon>
        <taxon>Arundo</taxon>
    </lineage>
</organism>
<evidence type="ECO:0000313" key="1">
    <source>
        <dbReference type="EMBL" id="JAD40212.1"/>
    </source>
</evidence>
<sequence>MNSFLASPSRSILESIVGISNL</sequence>
<dbReference type="EMBL" id="GBRH01257683">
    <property type="protein sequence ID" value="JAD40212.1"/>
    <property type="molecule type" value="Transcribed_RNA"/>
</dbReference>